<dbReference type="PRINTS" id="PR00364">
    <property type="entry name" value="DISEASERSIST"/>
</dbReference>
<keyword evidence="5" id="KW-0067">ATP-binding</keyword>
<evidence type="ECO:0000256" key="1">
    <source>
        <dbReference type="ARBA" id="ARBA00008894"/>
    </source>
</evidence>
<dbReference type="InterPro" id="IPR027417">
    <property type="entry name" value="P-loop_NTPase"/>
</dbReference>
<feature type="domain" description="NB-ARC" evidence="6">
    <location>
        <begin position="107"/>
        <end position="283"/>
    </location>
</feature>
<dbReference type="SUPFAM" id="SSF52540">
    <property type="entry name" value="P-loop containing nucleoside triphosphate hydrolases"/>
    <property type="match status" value="1"/>
</dbReference>
<dbReference type="FunFam" id="3.40.50.300:FF:001091">
    <property type="entry name" value="Probable disease resistance protein At1g61300"/>
    <property type="match status" value="1"/>
</dbReference>
<dbReference type="Gene3D" id="3.40.50.300">
    <property type="entry name" value="P-loop containing nucleotide triphosphate hydrolases"/>
    <property type="match status" value="1"/>
</dbReference>
<protein>
    <submittedName>
        <fullName evidence="7">Disease resistance RPM1-like</fullName>
    </submittedName>
</protein>
<evidence type="ECO:0000256" key="5">
    <source>
        <dbReference type="ARBA" id="ARBA00022840"/>
    </source>
</evidence>
<evidence type="ECO:0000256" key="2">
    <source>
        <dbReference type="ARBA" id="ARBA00022614"/>
    </source>
</evidence>
<dbReference type="Gene3D" id="1.10.8.430">
    <property type="entry name" value="Helical domain of apoptotic protease-activating factors"/>
    <property type="match status" value="1"/>
</dbReference>
<dbReference type="PANTHER" id="PTHR36766">
    <property type="entry name" value="PLANT BROAD-SPECTRUM MILDEW RESISTANCE PROTEIN RPW8"/>
    <property type="match status" value="1"/>
</dbReference>
<evidence type="ECO:0000259" key="6">
    <source>
        <dbReference type="Pfam" id="PF00931"/>
    </source>
</evidence>
<keyword evidence="3" id="KW-0547">Nucleotide-binding</keyword>
<sequence>MSSTNKLTTYDTEDILDDFMLQFHLESDGFLRKLIFSMRNLRSHYKIDSGIQNIKSRIIDTDEGHGRYSYRFNVPGEGLSSRCVSNRGTDCRWDALLLEETQLARIESPKRQTIRWLVEEESRPKGISVVGMRGLGKTTLVKVYDDFAVKKHFQNHAWITVSQSFEVEELLKDTIQQLFEQMKKTPENLSSMNDNKLKAIIKDFLRDRRYVQEFDDVWSILAWEAIRYVLPNENNGSHVILTMRLMDVALSCSQDTNVYVYESNPLSEKESWILFCQKTFRGKPCPTHLVEICKSILKRCGGLPLAIVSISGVLLTKRRTLKNGRSSIAASALN</sequence>
<dbReference type="OrthoDB" id="690341at2759"/>
<name>A0A8S0PKJ5_OLEEU</name>
<evidence type="ECO:0000256" key="3">
    <source>
        <dbReference type="ARBA" id="ARBA00022741"/>
    </source>
</evidence>
<dbReference type="PANTHER" id="PTHR36766:SF63">
    <property type="entry name" value="NB-ARC DOMAIN-CONTAINING PROTEIN"/>
    <property type="match status" value="1"/>
</dbReference>
<keyword evidence="8" id="KW-1185">Reference proteome</keyword>
<dbReference type="Proteomes" id="UP000594638">
    <property type="component" value="Unassembled WGS sequence"/>
</dbReference>
<dbReference type="InterPro" id="IPR042197">
    <property type="entry name" value="Apaf_helical"/>
</dbReference>
<dbReference type="GO" id="GO:0043531">
    <property type="term" value="F:ADP binding"/>
    <property type="evidence" value="ECO:0007669"/>
    <property type="project" value="InterPro"/>
</dbReference>
<accession>A0A8S0PKJ5</accession>
<comment type="similarity">
    <text evidence="1">Belongs to the disease resistance NB-LRR family.</text>
</comment>
<gene>
    <name evidence="7" type="ORF">OLEA9_A022133</name>
</gene>
<reference evidence="7 8" key="1">
    <citation type="submission" date="2019-12" db="EMBL/GenBank/DDBJ databases">
        <authorList>
            <person name="Alioto T."/>
            <person name="Alioto T."/>
            <person name="Gomez Garrido J."/>
        </authorList>
    </citation>
    <scope>NUCLEOTIDE SEQUENCE [LARGE SCALE GENOMIC DNA]</scope>
</reference>
<comment type="caution">
    <text evidence="7">The sequence shown here is derived from an EMBL/GenBank/DDBJ whole genome shotgun (WGS) entry which is preliminary data.</text>
</comment>
<proteinExistence type="inferred from homology"/>
<dbReference type="AlphaFoldDB" id="A0A8S0PKJ5"/>
<evidence type="ECO:0000313" key="7">
    <source>
        <dbReference type="EMBL" id="CAA2954603.1"/>
    </source>
</evidence>
<dbReference type="EMBL" id="CACTIH010000119">
    <property type="protein sequence ID" value="CAA2954603.1"/>
    <property type="molecule type" value="Genomic_DNA"/>
</dbReference>
<dbReference type="Gramene" id="OE9A022133T1">
    <property type="protein sequence ID" value="OE9A022133C1"/>
    <property type="gene ID" value="OE9A022133"/>
</dbReference>
<organism evidence="7 8">
    <name type="scientific">Olea europaea subsp. europaea</name>
    <dbReference type="NCBI Taxonomy" id="158383"/>
    <lineage>
        <taxon>Eukaryota</taxon>
        <taxon>Viridiplantae</taxon>
        <taxon>Streptophyta</taxon>
        <taxon>Embryophyta</taxon>
        <taxon>Tracheophyta</taxon>
        <taxon>Spermatophyta</taxon>
        <taxon>Magnoliopsida</taxon>
        <taxon>eudicotyledons</taxon>
        <taxon>Gunneridae</taxon>
        <taxon>Pentapetalae</taxon>
        <taxon>asterids</taxon>
        <taxon>lamiids</taxon>
        <taxon>Lamiales</taxon>
        <taxon>Oleaceae</taxon>
        <taxon>Oleeae</taxon>
        <taxon>Olea</taxon>
    </lineage>
</organism>
<evidence type="ECO:0000313" key="8">
    <source>
        <dbReference type="Proteomes" id="UP000594638"/>
    </source>
</evidence>
<dbReference type="InterPro" id="IPR002182">
    <property type="entry name" value="NB-ARC"/>
</dbReference>
<dbReference type="GO" id="GO:0006952">
    <property type="term" value="P:defense response"/>
    <property type="evidence" value="ECO:0007669"/>
    <property type="project" value="UniProtKB-KW"/>
</dbReference>
<keyword evidence="4" id="KW-0611">Plant defense</keyword>
<evidence type="ECO:0000256" key="4">
    <source>
        <dbReference type="ARBA" id="ARBA00022821"/>
    </source>
</evidence>
<dbReference type="GO" id="GO:0005524">
    <property type="term" value="F:ATP binding"/>
    <property type="evidence" value="ECO:0007669"/>
    <property type="project" value="UniProtKB-KW"/>
</dbReference>
<dbReference type="Pfam" id="PF00931">
    <property type="entry name" value="NB-ARC"/>
    <property type="match status" value="1"/>
</dbReference>
<keyword evidence="2" id="KW-0433">Leucine-rich repeat</keyword>